<dbReference type="Proteomes" id="UP000224003">
    <property type="component" value="Unassembled WGS sequence"/>
</dbReference>
<accession>A0A9X6WHV2</accession>
<comment type="caution">
    <text evidence="1">The sequence shown here is derived from an EMBL/GenBank/DDBJ whole genome shotgun (WGS) entry which is preliminary data.</text>
</comment>
<protein>
    <submittedName>
        <fullName evidence="1">Uncharacterized protein</fullName>
    </submittedName>
</protein>
<dbReference type="RefSeq" id="WP_098517562.1">
    <property type="nucleotide sequence ID" value="NZ_NUVX01000075.1"/>
</dbReference>
<reference evidence="1 2" key="1">
    <citation type="submission" date="2017-09" db="EMBL/GenBank/DDBJ databases">
        <title>Large-scale bioinformatics analysis of Bacillus genomes uncovers conserved roles of natural products in bacterial physiology.</title>
        <authorList>
            <consortium name="Agbiome Team Llc"/>
            <person name="Bleich R.M."/>
            <person name="Grubbs K.J."/>
            <person name="Santa Maria K.C."/>
            <person name="Allen S.E."/>
            <person name="Farag S."/>
            <person name="Shank E.A."/>
            <person name="Bowers A."/>
        </authorList>
    </citation>
    <scope>NUCLEOTIDE SEQUENCE [LARGE SCALE GENOMIC DNA]</scope>
    <source>
        <strain evidence="1 2">AFS085496</strain>
    </source>
</reference>
<dbReference type="EMBL" id="NUVX01000075">
    <property type="protein sequence ID" value="PFJ30249.1"/>
    <property type="molecule type" value="Genomic_DNA"/>
</dbReference>
<sequence>MSVESIKELILNQVENIAVTNRYDMVYEQNDENQLLVQILKRDQDGGILGTPLSFDLRVNEDKGDGEFIFYHAMGEFKRQKFNVFQEGSLLEVLTFINGRLSINEF</sequence>
<gene>
    <name evidence="1" type="ORF">COJ15_31070</name>
</gene>
<organism evidence="1 2">
    <name type="scientific">Bacillus thuringiensis</name>
    <dbReference type="NCBI Taxonomy" id="1428"/>
    <lineage>
        <taxon>Bacteria</taxon>
        <taxon>Bacillati</taxon>
        <taxon>Bacillota</taxon>
        <taxon>Bacilli</taxon>
        <taxon>Bacillales</taxon>
        <taxon>Bacillaceae</taxon>
        <taxon>Bacillus</taxon>
        <taxon>Bacillus cereus group</taxon>
    </lineage>
</organism>
<evidence type="ECO:0000313" key="1">
    <source>
        <dbReference type="EMBL" id="PFJ30249.1"/>
    </source>
</evidence>
<proteinExistence type="predicted"/>
<dbReference type="AlphaFoldDB" id="A0A9X6WHV2"/>
<evidence type="ECO:0000313" key="2">
    <source>
        <dbReference type="Proteomes" id="UP000224003"/>
    </source>
</evidence>
<name>A0A9X6WHV2_BACTU</name>